<dbReference type="PANTHER" id="PTHR13510">
    <property type="entry name" value="FYVE-FINGER-CONTAINING RAB5 EFFECTOR PROTEIN RABENOSYN-5-RELATED"/>
    <property type="match status" value="1"/>
</dbReference>
<evidence type="ECO:0000313" key="1">
    <source>
        <dbReference type="EMBL" id="CCA20272.1"/>
    </source>
</evidence>
<dbReference type="SUPFAM" id="SSF55961">
    <property type="entry name" value="Bet v1-like"/>
    <property type="match status" value="1"/>
</dbReference>
<dbReference type="PANTHER" id="PTHR13510:SF44">
    <property type="entry name" value="RABENOSYN-5"/>
    <property type="match status" value="1"/>
</dbReference>
<gene>
    <name evidence="1" type="primary">AlNc14C90G5643</name>
    <name evidence="1" type="ORF">ALNC14_064150</name>
</gene>
<reference evidence="1" key="2">
    <citation type="submission" date="2011-02" db="EMBL/GenBank/DDBJ databases">
        <authorList>
            <person name="MacLean D."/>
        </authorList>
    </citation>
    <scope>NUCLEOTIDE SEQUENCE</scope>
</reference>
<sequence>MRYISKAYLDSTLRYATRNLRLHSKASPEDCERLKIYAFFEHPYFDRYIVDDYANMVRMAVRMPCFPLPADYFAPMTMSEKEVNALHGWSKYILRRTIEEYHRDEAATEHDREQRWKTIKQRGNLTTYRMRSMSFKEPTKSQYLCQGTVQGTLDKVMFGRYAATTERFRRLNAIYRDDLIDCAVLHVIEGQSKERPFYFSGIKWACVRSPGFVRSRDCCYYEQSGIVLNDNGEELGYTITESIDTPNCPPFNPSLSIRANISACYLYREKKNTSVQVYMRGDIFAKGRVLNWIATMKSAELCLRIEGANLCAQALIATELVHAAKASKRRSLCATDSDQCKICNEKATRRYCQVCCRRICHRCCASVRTLAPIECFTQEKRETFCKGCTRLLQVKNFRDSHWTKTLHECLHFAPELESSLSRVLVETC</sequence>
<dbReference type="InterPro" id="IPR052727">
    <property type="entry name" value="Rab4/Rab5_effector"/>
</dbReference>
<dbReference type="AlphaFoldDB" id="F0WGB3"/>
<organism evidence="1">
    <name type="scientific">Albugo laibachii Nc14</name>
    <dbReference type="NCBI Taxonomy" id="890382"/>
    <lineage>
        <taxon>Eukaryota</taxon>
        <taxon>Sar</taxon>
        <taxon>Stramenopiles</taxon>
        <taxon>Oomycota</taxon>
        <taxon>Peronosporomycetes</taxon>
        <taxon>Albuginales</taxon>
        <taxon>Albuginaceae</taxon>
        <taxon>Albugo</taxon>
    </lineage>
</organism>
<accession>F0WGB3</accession>
<proteinExistence type="predicted"/>
<name>F0WGB3_9STRA</name>
<dbReference type="Gene3D" id="3.30.530.20">
    <property type="match status" value="1"/>
</dbReference>
<dbReference type="EMBL" id="FR824135">
    <property type="protein sequence ID" value="CCA20272.1"/>
    <property type="molecule type" value="Genomic_DNA"/>
</dbReference>
<dbReference type="InterPro" id="IPR023393">
    <property type="entry name" value="START-like_dom_sf"/>
</dbReference>
<dbReference type="HOGENOM" id="CLU_641600_0_0_1"/>
<reference evidence="1" key="1">
    <citation type="journal article" date="2011" name="PLoS Biol.">
        <title>Gene gain and loss during evolution of obligate parasitism in the white rust pathogen of Arabidopsis thaliana.</title>
        <authorList>
            <person name="Kemen E."/>
            <person name="Gardiner A."/>
            <person name="Schultz-Larsen T."/>
            <person name="Kemen A.C."/>
            <person name="Balmuth A.L."/>
            <person name="Robert-Seilaniantz A."/>
            <person name="Bailey K."/>
            <person name="Holub E."/>
            <person name="Studholme D.J."/>
            <person name="Maclean D."/>
            <person name="Jones J.D."/>
        </authorList>
    </citation>
    <scope>NUCLEOTIDE SEQUENCE</scope>
</reference>
<protein>
    <submittedName>
        <fullName evidence="1">Uncharacterized protein AlNc14C90G5643</fullName>
    </submittedName>
</protein>